<dbReference type="Proteomes" id="UP000887577">
    <property type="component" value="Unplaced"/>
</dbReference>
<evidence type="ECO:0000313" key="2">
    <source>
        <dbReference type="Proteomes" id="UP000887577"/>
    </source>
</evidence>
<name>A0A914Y0M5_9BILA</name>
<sequence>MDKMLTDQNSAAIIGLIVICCIIYAIYRLFKFLQSKCAQQEPPISSYERVTEIVVQKRIKICKLPANFGPNAFLFTVTDNLDRGIKHVFVRHPRDFSTSKRSNENDVIKHLRRNLIAENFLGAEDDPRGNRYIWKSRGQNGVPKQLVTILSPRGKGYELITAYKR</sequence>
<organism evidence="2 3">
    <name type="scientific">Panagrolaimus superbus</name>
    <dbReference type="NCBI Taxonomy" id="310955"/>
    <lineage>
        <taxon>Eukaryota</taxon>
        <taxon>Metazoa</taxon>
        <taxon>Ecdysozoa</taxon>
        <taxon>Nematoda</taxon>
        <taxon>Chromadorea</taxon>
        <taxon>Rhabditida</taxon>
        <taxon>Tylenchina</taxon>
        <taxon>Panagrolaimomorpha</taxon>
        <taxon>Panagrolaimoidea</taxon>
        <taxon>Panagrolaimidae</taxon>
        <taxon>Panagrolaimus</taxon>
    </lineage>
</organism>
<dbReference type="WBParaSite" id="PSU_v2.g13759.t1">
    <property type="protein sequence ID" value="PSU_v2.g13759.t1"/>
    <property type="gene ID" value="PSU_v2.g13759"/>
</dbReference>
<keyword evidence="2" id="KW-1185">Reference proteome</keyword>
<protein>
    <submittedName>
        <fullName evidence="3">Uncharacterized protein</fullName>
    </submittedName>
</protein>
<keyword evidence="1" id="KW-0812">Transmembrane</keyword>
<dbReference type="AlphaFoldDB" id="A0A914Y0M5"/>
<keyword evidence="1" id="KW-1133">Transmembrane helix</keyword>
<evidence type="ECO:0000256" key="1">
    <source>
        <dbReference type="SAM" id="Phobius"/>
    </source>
</evidence>
<feature type="transmembrane region" description="Helical" evidence="1">
    <location>
        <begin position="12"/>
        <end position="30"/>
    </location>
</feature>
<proteinExistence type="predicted"/>
<accession>A0A914Y0M5</accession>
<evidence type="ECO:0000313" key="3">
    <source>
        <dbReference type="WBParaSite" id="PSU_v2.g13759.t1"/>
    </source>
</evidence>
<keyword evidence="1" id="KW-0472">Membrane</keyword>
<reference evidence="3" key="1">
    <citation type="submission" date="2022-11" db="UniProtKB">
        <authorList>
            <consortium name="WormBaseParasite"/>
        </authorList>
    </citation>
    <scope>IDENTIFICATION</scope>
</reference>